<evidence type="ECO:0000313" key="3">
    <source>
        <dbReference type="EMBL" id="MBK1712538.1"/>
    </source>
</evidence>
<keyword evidence="4" id="KW-1185">Reference proteome</keyword>
<dbReference type="EMBL" id="NRRU01000020">
    <property type="protein sequence ID" value="MBK1712538.1"/>
    <property type="molecule type" value="Genomic_DNA"/>
</dbReference>
<dbReference type="RefSeq" id="WP_200228631.1">
    <property type="nucleotide sequence ID" value="NZ_NRRT01000023.1"/>
</dbReference>
<dbReference type="InterPro" id="IPR013360">
    <property type="entry name" value="Pilus_4_PilW"/>
</dbReference>
<dbReference type="PROSITE" id="PS50005">
    <property type="entry name" value="TPR"/>
    <property type="match status" value="1"/>
</dbReference>
<evidence type="ECO:0000313" key="4">
    <source>
        <dbReference type="Proteomes" id="UP001041814"/>
    </source>
</evidence>
<dbReference type="PROSITE" id="PS51257">
    <property type="entry name" value="PROKAR_LIPOPROTEIN"/>
    <property type="match status" value="1"/>
</dbReference>
<evidence type="ECO:0000256" key="2">
    <source>
        <dbReference type="SAM" id="SignalP"/>
    </source>
</evidence>
<dbReference type="PANTHER" id="PTHR12558:SF13">
    <property type="entry name" value="CELL DIVISION CYCLE PROTEIN 27 HOMOLOG"/>
    <property type="match status" value="1"/>
</dbReference>
<comment type="caution">
    <text evidence="3">The sequence shown here is derived from an EMBL/GenBank/DDBJ whole genome shotgun (WGS) entry which is preliminary data.</text>
</comment>
<evidence type="ECO:0000256" key="1">
    <source>
        <dbReference type="PROSITE-ProRule" id="PRU00339"/>
    </source>
</evidence>
<proteinExistence type="predicted"/>
<dbReference type="Proteomes" id="UP001041814">
    <property type="component" value="Unassembled WGS sequence"/>
</dbReference>
<reference evidence="3" key="1">
    <citation type="submission" date="2017-08" db="EMBL/GenBank/DDBJ databases">
        <authorList>
            <person name="Imhoff J.F."/>
            <person name="Rahn T."/>
            <person name="Kuenzel S."/>
            <person name="Neulinger S.C."/>
        </authorList>
    </citation>
    <scope>NUCLEOTIDE SEQUENCE</scope>
    <source>
        <strain evidence="3">IM 151</strain>
    </source>
</reference>
<dbReference type="NCBIfam" id="TIGR02521">
    <property type="entry name" value="type_IV_pilW"/>
    <property type="match status" value="1"/>
</dbReference>
<reference evidence="3" key="2">
    <citation type="journal article" date="2020" name="Microorganisms">
        <title>Osmotic Adaptation and Compatible Solute Biosynthesis of Phototrophic Bacteria as Revealed from Genome Analyses.</title>
        <authorList>
            <person name="Imhoff J.F."/>
            <person name="Rahn T."/>
            <person name="Kunzel S."/>
            <person name="Keller A."/>
            <person name="Neulinger S.C."/>
        </authorList>
    </citation>
    <scope>NUCLEOTIDE SEQUENCE</scope>
    <source>
        <strain evidence="3">IM 151</strain>
    </source>
</reference>
<keyword evidence="2" id="KW-0732">Signal</keyword>
<dbReference type="SUPFAM" id="SSF48452">
    <property type="entry name" value="TPR-like"/>
    <property type="match status" value="1"/>
</dbReference>
<gene>
    <name evidence="3" type="ORF">CKO43_07055</name>
</gene>
<name>A0ABS1DSS7_RUBGE</name>
<feature type="signal peptide" evidence="2">
    <location>
        <begin position="1"/>
        <end position="17"/>
    </location>
</feature>
<dbReference type="Gene3D" id="1.25.40.10">
    <property type="entry name" value="Tetratricopeptide repeat domain"/>
    <property type="match status" value="1"/>
</dbReference>
<protein>
    <submittedName>
        <fullName evidence="3">Type IV pilus biogenesis/stability protein PilW</fullName>
    </submittedName>
</protein>
<feature type="repeat" description="TPR" evidence="1">
    <location>
        <begin position="78"/>
        <end position="111"/>
    </location>
</feature>
<dbReference type="SMART" id="SM00028">
    <property type="entry name" value="TPR"/>
    <property type="match status" value="4"/>
</dbReference>
<organism evidence="3 4">
    <name type="scientific">Rubrivivax gelatinosus</name>
    <name type="common">Rhodocyclus gelatinosus</name>
    <name type="synonym">Rhodopseudomonas gelatinosa</name>
    <dbReference type="NCBI Taxonomy" id="28068"/>
    <lineage>
        <taxon>Bacteria</taxon>
        <taxon>Pseudomonadati</taxon>
        <taxon>Pseudomonadota</taxon>
        <taxon>Betaproteobacteria</taxon>
        <taxon>Burkholderiales</taxon>
        <taxon>Sphaerotilaceae</taxon>
        <taxon>Rubrivivax</taxon>
    </lineage>
</organism>
<feature type="chain" id="PRO_5046345453" evidence="2">
    <location>
        <begin position="18"/>
        <end position="263"/>
    </location>
</feature>
<dbReference type="Pfam" id="PF13432">
    <property type="entry name" value="TPR_16"/>
    <property type="match status" value="2"/>
</dbReference>
<keyword evidence="1" id="KW-0802">TPR repeat</keyword>
<sequence>MRLATVLLLLFSAVVAACVAQPTTVDGGREIRTASDQTDADRRARVRLELASAYFTRGQTTTALDEVKLALAARPDMPEALGLRGLIYAALGEPALAEESFKRALALAPRDADMRHNYGWFLCQERRYVDADREFDGALAQPQYRGAARTLLAKGVCDARENRWAEAEVALFRSFQLDASSPSTAYNLADVLYRRGDLERARFYVQRVNAVAPQSNAQSLWLAARIERRLGNLVSMREFGRQLRDRFPQSPEAVLFEQGRFDD</sequence>
<dbReference type="InterPro" id="IPR019734">
    <property type="entry name" value="TPR_rpt"/>
</dbReference>
<accession>A0ABS1DSS7</accession>
<dbReference type="InterPro" id="IPR011990">
    <property type="entry name" value="TPR-like_helical_dom_sf"/>
</dbReference>
<dbReference type="PANTHER" id="PTHR12558">
    <property type="entry name" value="CELL DIVISION CYCLE 16,23,27"/>
    <property type="match status" value="1"/>
</dbReference>